<evidence type="ECO:0000256" key="4">
    <source>
        <dbReference type="PROSITE-ProRule" id="PRU00023"/>
    </source>
</evidence>
<dbReference type="Gene3D" id="1.25.40.20">
    <property type="entry name" value="Ankyrin repeat-containing domain"/>
    <property type="match status" value="1"/>
</dbReference>
<dbReference type="PANTHER" id="PTHR24156:SF6">
    <property type="entry name" value="ANKYRIN REPEAT DOMAIN 34C"/>
    <property type="match status" value="1"/>
</dbReference>
<dbReference type="AlphaFoldDB" id="A0A7K7FXF9"/>
<dbReference type="EMBL" id="VZSF01010399">
    <property type="protein sequence ID" value="NWY62040.1"/>
    <property type="molecule type" value="Genomic_DNA"/>
</dbReference>
<sequence>MDEVTELEMGGNSLLKAVWLGRLRLTRLLLEGGAYINESNEKGETALMVACITKHVDQQSINKAKMVKYLLDNRADPNIQDKSGKTALMHACIRGAGGDVVALLLENGADPSLEDHSGASALVHAINADDKDVLQHLLNACKAKGKEVIIITMDKSASGTKTAKQYLNIPPSLDFQERAPHEGCTAPSSAHLKTPISAPSPPEKESGTFGPHPSPAGDSPSARAAAEPPSPGWRAGGARRARLPQLKRLRSEPWGLVAPSVLAASAHHDDTRVRADDEVVMGIGDLSLSKKAPLTRSGSSKSKDPSLFPPVDEQALRTPPAPGPLARKAAYEKSQAAHQRLPRRSTVPEEPESVGSTAAGSAAALDTLHWRRLGAEHYDCDPQVSGILSPAEAGKVPSERRKLSGSHLALLDGSRESLDSMASTSPGTVRRRPPGLLERRGSGTLLLDHISHTRPGYLPPLNVNPNPPIPDIGSNSKASSMFAAGLKSLVPIAPSSPRRGDLRAKRKLLRRHSMQAEQMRQLSDFEEIVAQ</sequence>
<dbReference type="PANTHER" id="PTHR24156">
    <property type="entry name" value="ANK_REP_REGION DOMAIN-CONTAINING PROTEIN"/>
    <property type="match status" value="1"/>
</dbReference>
<keyword evidence="3 4" id="KW-0040">ANK repeat</keyword>
<feature type="region of interest" description="Disordered" evidence="5">
    <location>
        <begin position="414"/>
        <end position="440"/>
    </location>
</feature>
<feature type="compositionally biased region" description="Low complexity" evidence="5">
    <location>
        <begin position="219"/>
        <end position="236"/>
    </location>
</feature>
<feature type="region of interest" description="Disordered" evidence="5">
    <location>
        <begin position="174"/>
        <end position="239"/>
    </location>
</feature>
<evidence type="ECO:0000313" key="6">
    <source>
        <dbReference type="EMBL" id="NWY62040.1"/>
    </source>
</evidence>
<dbReference type="PROSITE" id="PS50088">
    <property type="entry name" value="ANK_REPEAT"/>
    <property type="match status" value="3"/>
</dbReference>
<evidence type="ECO:0000313" key="7">
    <source>
        <dbReference type="Proteomes" id="UP000557271"/>
    </source>
</evidence>
<feature type="region of interest" description="Disordered" evidence="5">
    <location>
        <begin position="290"/>
        <end position="360"/>
    </location>
</feature>
<keyword evidence="7" id="KW-1185">Reference proteome</keyword>
<feature type="repeat" description="ANK" evidence="4">
    <location>
        <begin position="9"/>
        <end position="41"/>
    </location>
</feature>
<feature type="repeat" description="ANK" evidence="4">
    <location>
        <begin position="83"/>
        <end position="116"/>
    </location>
</feature>
<dbReference type="OrthoDB" id="341259at2759"/>
<dbReference type="SUPFAM" id="SSF48403">
    <property type="entry name" value="Ankyrin repeat"/>
    <property type="match status" value="1"/>
</dbReference>
<feature type="region of interest" description="Disordered" evidence="5">
    <location>
        <begin position="512"/>
        <end position="531"/>
    </location>
</feature>
<feature type="repeat" description="ANK" evidence="4">
    <location>
        <begin position="42"/>
        <end position="82"/>
    </location>
</feature>
<proteinExistence type="inferred from homology"/>
<organism evidence="6 7">
    <name type="scientific">Chionis minor</name>
    <name type="common">Black-faced sheathbill</name>
    <dbReference type="NCBI Taxonomy" id="227182"/>
    <lineage>
        <taxon>Eukaryota</taxon>
        <taxon>Metazoa</taxon>
        <taxon>Chordata</taxon>
        <taxon>Craniata</taxon>
        <taxon>Vertebrata</taxon>
        <taxon>Euteleostomi</taxon>
        <taxon>Archelosauria</taxon>
        <taxon>Archosauria</taxon>
        <taxon>Dinosauria</taxon>
        <taxon>Saurischia</taxon>
        <taxon>Theropoda</taxon>
        <taxon>Coelurosauria</taxon>
        <taxon>Aves</taxon>
        <taxon>Neognathae</taxon>
        <taxon>Neoaves</taxon>
        <taxon>Charadriiformes</taxon>
        <taxon>Chionididae</taxon>
        <taxon>Chionis</taxon>
    </lineage>
</organism>
<dbReference type="PROSITE" id="PS50297">
    <property type="entry name" value="ANK_REP_REGION"/>
    <property type="match status" value="1"/>
</dbReference>
<dbReference type="SMART" id="SM00248">
    <property type="entry name" value="ANK"/>
    <property type="match status" value="4"/>
</dbReference>
<dbReference type="Proteomes" id="UP000557271">
    <property type="component" value="Unassembled WGS sequence"/>
</dbReference>
<name>A0A7K7FXF9_CHIMN</name>
<accession>A0A7K7FXF9</accession>
<evidence type="ECO:0000256" key="3">
    <source>
        <dbReference type="ARBA" id="ARBA00023043"/>
    </source>
</evidence>
<protein>
    <submittedName>
        <fullName evidence="6">AN34C protein</fullName>
    </submittedName>
</protein>
<dbReference type="InterPro" id="IPR042637">
    <property type="entry name" value="AN34A/B/C"/>
</dbReference>
<evidence type="ECO:0000256" key="2">
    <source>
        <dbReference type="ARBA" id="ARBA00022737"/>
    </source>
</evidence>
<feature type="non-terminal residue" evidence="6">
    <location>
        <position position="531"/>
    </location>
</feature>
<reference evidence="6 7" key="1">
    <citation type="submission" date="2019-09" db="EMBL/GenBank/DDBJ databases">
        <title>Bird 10,000 Genomes (B10K) Project - Family phase.</title>
        <authorList>
            <person name="Zhang G."/>
        </authorList>
    </citation>
    <scope>NUCLEOTIDE SEQUENCE [LARGE SCALE GENOMIC DNA]</scope>
    <source>
        <strain evidence="6">B10K-UC-030-51</strain>
    </source>
</reference>
<dbReference type="InterPro" id="IPR002110">
    <property type="entry name" value="Ankyrin_rpt"/>
</dbReference>
<comment type="caution">
    <text evidence="6">The sequence shown here is derived from an EMBL/GenBank/DDBJ whole genome shotgun (WGS) entry which is preliminary data.</text>
</comment>
<comment type="similarity">
    <text evidence="1">Belongs to the ANKRD34 family.</text>
</comment>
<evidence type="ECO:0000256" key="5">
    <source>
        <dbReference type="SAM" id="MobiDB-lite"/>
    </source>
</evidence>
<keyword evidence="2" id="KW-0677">Repeat</keyword>
<evidence type="ECO:0000256" key="1">
    <source>
        <dbReference type="ARBA" id="ARBA00010029"/>
    </source>
</evidence>
<dbReference type="Pfam" id="PF12796">
    <property type="entry name" value="Ank_2"/>
    <property type="match status" value="1"/>
</dbReference>
<feature type="non-terminal residue" evidence="6">
    <location>
        <position position="1"/>
    </location>
</feature>
<dbReference type="InterPro" id="IPR036770">
    <property type="entry name" value="Ankyrin_rpt-contain_sf"/>
</dbReference>
<gene>
    <name evidence="6" type="primary">Ankrd34c</name>
    <name evidence="6" type="ORF">CHIMIN_R07008</name>
</gene>